<feature type="domain" description="Myb/SANT-like DNA-binding" evidence="9">
    <location>
        <begin position="6"/>
        <end position="80"/>
    </location>
</feature>
<keyword evidence="7" id="KW-0175">Coiled coil</keyword>
<evidence type="ECO:0000313" key="10">
    <source>
        <dbReference type="Proteomes" id="UP001652620"/>
    </source>
</evidence>
<reference evidence="10 11" key="1">
    <citation type="submission" date="2025-05" db="UniProtKB">
        <authorList>
            <consortium name="RefSeq"/>
        </authorList>
    </citation>
    <scope>NUCLEOTIDE SEQUENCE [LARGE SCALE GENOMIC DNA]</scope>
    <source>
        <tissue evidence="11 12">Adult</tissue>
    </source>
</reference>
<proteinExistence type="predicted"/>
<evidence type="ECO:0000256" key="4">
    <source>
        <dbReference type="ARBA" id="ARBA00023125"/>
    </source>
</evidence>
<keyword evidence="10" id="KW-1185">Reference proteome</keyword>
<evidence type="ECO:0000313" key="11">
    <source>
        <dbReference type="RefSeq" id="XP_049302104.1"/>
    </source>
</evidence>
<dbReference type="PANTHER" id="PTHR23098:SF16">
    <property type="entry name" value="REGULATORY PROTEIN ZESTE"/>
    <property type="match status" value="1"/>
</dbReference>
<dbReference type="RefSeq" id="XP_049314687.1">
    <property type="nucleotide sequence ID" value="XM_049458730.1"/>
</dbReference>
<accession>A0ABM3IYP4</accession>
<evidence type="ECO:0000256" key="8">
    <source>
        <dbReference type="SAM" id="MobiDB-lite"/>
    </source>
</evidence>
<organism evidence="10 11">
    <name type="scientific">Bactrocera dorsalis</name>
    <name type="common">Oriental fruit fly</name>
    <name type="synonym">Dacus dorsalis</name>
    <dbReference type="NCBI Taxonomy" id="27457"/>
    <lineage>
        <taxon>Eukaryota</taxon>
        <taxon>Metazoa</taxon>
        <taxon>Ecdysozoa</taxon>
        <taxon>Arthropoda</taxon>
        <taxon>Hexapoda</taxon>
        <taxon>Insecta</taxon>
        <taxon>Pterygota</taxon>
        <taxon>Neoptera</taxon>
        <taxon>Endopterygota</taxon>
        <taxon>Diptera</taxon>
        <taxon>Brachycera</taxon>
        <taxon>Muscomorpha</taxon>
        <taxon>Tephritoidea</taxon>
        <taxon>Tephritidae</taxon>
        <taxon>Bactrocera</taxon>
        <taxon>Bactrocera</taxon>
    </lineage>
</organism>
<keyword evidence="3" id="KW-0805">Transcription regulation</keyword>
<evidence type="ECO:0000313" key="12">
    <source>
        <dbReference type="RefSeq" id="XP_049314078.1"/>
    </source>
</evidence>
<evidence type="ECO:0000256" key="5">
    <source>
        <dbReference type="ARBA" id="ARBA00023163"/>
    </source>
</evidence>
<evidence type="ECO:0000256" key="2">
    <source>
        <dbReference type="ARBA" id="ARBA00016807"/>
    </source>
</evidence>
<comment type="subunit">
    <text evidence="1">Self-associates forming complexes of several hundred monomers.</text>
</comment>
<name>A0ABM3IYP4_BACDO</name>
<evidence type="ECO:0000256" key="7">
    <source>
        <dbReference type="SAM" id="Coils"/>
    </source>
</evidence>
<dbReference type="PANTHER" id="PTHR23098">
    <property type="entry name" value="AGAP001331-PA-RELATED"/>
    <property type="match status" value="1"/>
</dbReference>
<evidence type="ECO:0000256" key="3">
    <source>
        <dbReference type="ARBA" id="ARBA00023015"/>
    </source>
</evidence>
<dbReference type="RefSeq" id="XP_049314078.1">
    <property type="nucleotide sequence ID" value="XM_049458121.1"/>
</dbReference>
<dbReference type="Proteomes" id="UP001652620">
    <property type="component" value="Chromosome 5"/>
</dbReference>
<dbReference type="Pfam" id="PF13873">
    <property type="entry name" value="Myb_DNA-bind_5"/>
    <property type="match status" value="1"/>
</dbReference>
<feature type="region of interest" description="Disordered" evidence="8">
    <location>
        <begin position="145"/>
        <end position="166"/>
    </location>
</feature>
<gene>
    <name evidence="11" type="primary">LOC125775488</name>
    <name evidence="12" type="synonym">LOC125778809</name>
    <name evidence="13" type="synonym">LOC125778932</name>
</gene>
<evidence type="ECO:0000313" key="13">
    <source>
        <dbReference type="RefSeq" id="XP_049314687.1"/>
    </source>
</evidence>
<dbReference type="GeneID" id="125775488"/>
<feature type="coiled-coil region" evidence="7">
    <location>
        <begin position="177"/>
        <end position="251"/>
    </location>
</feature>
<dbReference type="Proteomes" id="UP001652620">
    <property type="component" value="Chromosome 1"/>
</dbReference>
<sequence>MERTTKRTTTQQFQKLVALMENNPDVARGMGNFGSTKKSRAEQWDLFAAELNAIGPPLRNGREWNKVWLDYKLKLKKKIATNRRETVATGGGPYAQQSLSPLEQSVDELLHLQAAVNPTGLAYGSNEVETAVNNNEMQPEERTTVETQRAMDLASQSSSSRPRMTVEEREVIRMKALEKQAEVQDILSNKIAKMERKIDEIARYARKTYELKQEEIKLMKMKEERKKEEYLEKKKRHKEKMEIKLQILKLKMQKK</sequence>
<keyword evidence="5" id="KW-0804">Transcription</keyword>
<protein>
    <recommendedName>
        <fullName evidence="2">Regulatory protein zeste</fullName>
    </recommendedName>
</protein>
<comment type="function">
    <text evidence="6">Involved in transvection phenomena (= synapsis-dependent gene expression), where the synaptic pairing of chromosomes carrying genes with which zeste interacts influences the expression of these genes. Zeste binds to DNA and stimulates transcription from a nearby promoter.</text>
</comment>
<dbReference type="InterPro" id="IPR028002">
    <property type="entry name" value="Myb_DNA-bind_5"/>
</dbReference>
<dbReference type="RefSeq" id="XP_049302104.1">
    <property type="nucleotide sequence ID" value="XM_049446147.1"/>
</dbReference>
<evidence type="ECO:0000256" key="6">
    <source>
        <dbReference type="ARBA" id="ARBA00025466"/>
    </source>
</evidence>
<keyword evidence="4" id="KW-0238">DNA-binding</keyword>
<evidence type="ECO:0000256" key="1">
    <source>
        <dbReference type="ARBA" id="ARBA00011764"/>
    </source>
</evidence>
<evidence type="ECO:0000259" key="9">
    <source>
        <dbReference type="Pfam" id="PF13873"/>
    </source>
</evidence>